<sequence length="73" mass="7721">MQPNLNGTPQQVPPPPPFRLHLSSLLRSALATQKAAVIHQLWYADPPGGRSAAQNPSGHRIGGSCSAPELFSP</sequence>
<comment type="caution">
    <text evidence="2">The sequence shown here is derived from an EMBL/GenBank/DDBJ whole genome shotgun (WGS) entry which is preliminary data.</text>
</comment>
<keyword evidence="3" id="KW-1185">Reference proteome</keyword>
<evidence type="ECO:0000313" key="2">
    <source>
        <dbReference type="EMBL" id="KAK5875076.1"/>
    </source>
</evidence>
<dbReference type="EMBL" id="JAULUE010002069">
    <property type="protein sequence ID" value="KAK5875076.1"/>
    <property type="molecule type" value="Genomic_DNA"/>
</dbReference>
<protein>
    <submittedName>
        <fullName evidence="2">Uncharacterized protein</fullName>
    </submittedName>
</protein>
<reference evidence="2 3" key="1">
    <citation type="journal article" date="2023" name="Mol. Biol. Evol.">
        <title>Genomics of Secondarily Temperate Adaptation in the Only Non-Antarctic Icefish.</title>
        <authorList>
            <person name="Rivera-Colon A.G."/>
            <person name="Rayamajhi N."/>
            <person name="Minhas B.F."/>
            <person name="Madrigal G."/>
            <person name="Bilyk K.T."/>
            <person name="Yoon V."/>
            <person name="Hune M."/>
            <person name="Gregory S."/>
            <person name="Cheng C.H.C."/>
            <person name="Catchen J.M."/>
        </authorList>
    </citation>
    <scope>NUCLEOTIDE SEQUENCE [LARGE SCALE GENOMIC DNA]</scope>
    <source>
        <strain evidence="2">JC2023a</strain>
    </source>
</reference>
<feature type="region of interest" description="Disordered" evidence="1">
    <location>
        <begin position="46"/>
        <end position="73"/>
    </location>
</feature>
<evidence type="ECO:0000256" key="1">
    <source>
        <dbReference type="SAM" id="MobiDB-lite"/>
    </source>
</evidence>
<evidence type="ECO:0000313" key="3">
    <source>
        <dbReference type="Proteomes" id="UP001335648"/>
    </source>
</evidence>
<gene>
    <name evidence="2" type="ORF">CesoFtcFv8_027605</name>
</gene>
<accession>A0AAN7YCM9</accession>
<name>A0AAN7YCM9_9TELE</name>
<proteinExistence type="predicted"/>
<dbReference type="AlphaFoldDB" id="A0AAN7YCM9"/>
<dbReference type="Proteomes" id="UP001335648">
    <property type="component" value="Unassembled WGS sequence"/>
</dbReference>
<organism evidence="2 3">
    <name type="scientific">Champsocephalus esox</name>
    <name type="common">pike icefish</name>
    <dbReference type="NCBI Taxonomy" id="159716"/>
    <lineage>
        <taxon>Eukaryota</taxon>
        <taxon>Metazoa</taxon>
        <taxon>Chordata</taxon>
        <taxon>Craniata</taxon>
        <taxon>Vertebrata</taxon>
        <taxon>Euteleostomi</taxon>
        <taxon>Actinopterygii</taxon>
        <taxon>Neopterygii</taxon>
        <taxon>Teleostei</taxon>
        <taxon>Neoteleostei</taxon>
        <taxon>Acanthomorphata</taxon>
        <taxon>Eupercaria</taxon>
        <taxon>Perciformes</taxon>
        <taxon>Notothenioidei</taxon>
        <taxon>Channichthyidae</taxon>
        <taxon>Champsocephalus</taxon>
    </lineage>
</organism>